<organism evidence="2 3">
    <name type="scientific">Cephalotrichum gorgonifer</name>
    <dbReference type="NCBI Taxonomy" id="2041049"/>
    <lineage>
        <taxon>Eukaryota</taxon>
        <taxon>Fungi</taxon>
        <taxon>Dikarya</taxon>
        <taxon>Ascomycota</taxon>
        <taxon>Pezizomycotina</taxon>
        <taxon>Sordariomycetes</taxon>
        <taxon>Hypocreomycetidae</taxon>
        <taxon>Microascales</taxon>
        <taxon>Microascaceae</taxon>
        <taxon>Cephalotrichum</taxon>
    </lineage>
</organism>
<evidence type="ECO:0000313" key="2">
    <source>
        <dbReference type="EMBL" id="SPN97322.1"/>
    </source>
</evidence>
<comment type="caution">
    <text evidence="2">The sequence shown here is derived from an EMBL/GenBank/DDBJ whole genome shotgun (WGS) entry which is preliminary data.</text>
</comment>
<feature type="region of interest" description="Disordered" evidence="1">
    <location>
        <begin position="118"/>
        <end position="155"/>
    </location>
</feature>
<dbReference type="Proteomes" id="UP001187682">
    <property type="component" value="Unassembled WGS sequence"/>
</dbReference>
<feature type="compositionally biased region" description="Basic and acidic residues" evidence="1">
    <location>
        <begin position="324"/>
        <end position="335"/>
    </location>
</feature>
<feature type="compositionally biased region" description="Basic residues" evidence="1">
    <location>
        <begin position="134"/>
        <end position="150"/>
    </location>
</feature>
<reference evidence="2" key="1">
    <citation type="submission" date="2018-03" db="EMBL/GenBank/DDBJ databases">
        <authorList>
            <person name="Guldener U."/>
        </authorList>
    </citation>
    <scope>NUCLEOTIDE SEQUENCE</scope>
</reference>
<dbReference type="Pfam" id="PF06101">
    <property type="entry name" value="Vps62"/>
    <property type="match status" value="1"/>
</dbReference>
<protein>
    <submittedName>
        <fullName evidence="2">Related to VPS62 - Vacuolar Protein Sorting</fullName>
    </submittedName>
</protein>
<dbReference type="EMBL" id="ONZQ02000001">
    <property type="protein sequence ID" value="SPN97322.1"/>
    <property type="molecule type" value="Genomic_DNA"/>
</dbReference>
<dbReference type="PANTHER" id="PTHR48172:SF2">
    <property type="entry name" value="VACUOLAR PROTEIN SORTING PROTEIN 62"/>
    <property type="match status" value="1"/>
</dbReference>
<evidence type="ECO:0000313" key="3">
    <source>
        <dbReference type="Proteomes" id="UP001187682"/>
    </source>
</evidence>
<feature type="region of interest" description="Disordered" evidence="1">
    <location>
        <begin position="243"/>
        <end position="335"/>
    </location>
</feature>
<feature type="compositionally biased region" description="Acidic residues" evidence="1">
    <location>
        <begin position="249"/>
        <end position="260"/>
    </location>
</feature>
<proteinExistence type="predicted"/>
<dbReference type="AlphaFoldDB" id="A0AAE8MPG4"/>
<sequence length="568" mass="64402">MYRLRTFGFVLILVTTLSFGAWYAPRALNPVPPSKEKLHRDNAWVSSSPYWLDRQACRWMSLCGIHHLRPDPPFIKIKDPGPLAGDEEGSDRRLELRSLESLQSMPVLDDSAREAAWELVPPPVPPPRTQKTFGKSKAHAKGKTHAKSKPGPRQPIPKFVLDYAPLVHLCSKEYFWPADIAEHVQHVSPHREDPVTDDTTPVNITEKLSLNNIHELLNGPSSSIYLVSDNDVEHRPEWLYSNIGVPVPSDDDDYDDEDGTNDSPARDAPWEDEARDDAQRLTPPTSWFDADRGRPIHRISDPRRLERQPDHRQNRGPRRKRGAHDHLRARVNKPDESGYSKAPAVLILVDKGSGILDAFWFFFYSYNLGQTVLGIRFGNHVGDWEHAMVRFEHGVPRGIFFSEHEGGQAYSWEAVEKVGGRPVIYSAVGSHAMYAMPGLHPYILPFKLLKDVTDHGPIWDPAKNIYAYHYDHDLDDDLEDPKKGENAGALVAAEENPTAPIGWFYFDGTWGDKTYSLADPRQWRLFGQYHYVTGPSGPRVKNLGRKKMCQNDHCTILNSLVPGTTWYG</sequence>
<dbReference type="PANTHER" id="PTHR48172">
    <property type="match status" value="1"/>
</dbReference>
<gene>
    <name evidence="2" type="ORF">DNG_00836</name>
</gene>
<name>A0AAE8MPG4_9PEZI</name>
<feature type="compositionally biased region" description="Basic and acidic residues" evidence="1">
    <location>
        <begin position="289"/>
        <end position="313"/>
    </location>
</feature>
<keyword evidence="3" id="KW-1185">Reference proteome</keyword>
<evidence type="ECO:0000256" key="1">
    <source>
        <dbReference type="SAM" id="MobiDB-lite"/>
    </source>
</evidence>
<dbReference type="InterPro" id="IPR009291">
    <property type="entry name" value="Vps62"/>
</dbReference>
<accession>A0AAE8MPG4</accession>
<feature type="compositionally biased region" description="Basic residues" evidence="1">
    <location>
        <begin position="314"/>
        <end position="323"/>
    </location>
</feature>